<comment type="caution">
    <text evidence="1">The sequence shown here is derived from an EMBL/GenBank/DDBJ whole genome shotgun (WGS) entry which is preliminary data.</text>
</comment>
<dbReference type="Proteomes" id="UP000324707">
    <property type="component" value="Unassembled WGS sequence"/>
</dbReference>
<dbReference type="EMBL" id="SAXX01000024">
    <property type="protein sequence ID" value="TXJ30051.1"/>
    <property type="molecule type" value="Genomic_DNA"/>
</dbReference>
<reference evidence="1 2" key="1">
    <citation type="journal article" date="1992" name="Lakartidningen">
        <title>[Penicillin V and not amoxicillin is the first choice preparation in acute otitis].</title>
        <authorList>
            <person name="Kamme C."/>
            <person name="Lundgren K."/>
            <person name="Prellner K."/>
        </authorList>
    </citation>
    <scope>NUCLEOTIDE SEQUENCE [LARGE SCALE GENOMIC DNA]</scope>
    <source>
        <strain evidence="1 2">PC5538III-lc</strain>
    </source>
</reference>
<proteinExistence type="predicted"/>
<dbReference type="AlphaFoldDB" id="A0A5C8DZU4"/>
<accession>A0A5C8DZU4</accession>
<protein>
    <submittedName>
        <fullName evidence="1">Uncharacterized protein</fullName>
    </submittedName>
</protein>
<organism evidence="1 2">
    <name type="scientific">Brachyspira aalborgi</name>
    <dbReference type="NCBI Taxonomy" id="29522"/>
    <lineage>
        <taxon>Bacteria</taxon>
        <taxon>Pseudomonadati</taxon>
        <taxon>Spirochaetota</taxon>
        <taxon>Spirochaetia</taxon>
        <taxon>Brachyspirales</taxon>
        <taxon>Brachyspiraceae</taxon>
        <taxon>Brachyspira</taxon>
    </lineage>
</organism>
<name>A0A5C8DZU4_9SPIR</name>
<dbReference type="RefSeq" id="WP_147737390.1">
    <property type="nucleotide sequence ID" value="NZ_SAXX01000024.1"/>
</dbReference>
<sequence length="77" mass="8974">MEIHIAHKILINMFNSGEAINGNKRIYSIYGAVKINKEYYNNNLENELISYLKSYPIVSKNSNIKIIKLREPEAILY</sequence>
<evidence type="ECO:0000313" key="1">
    <source>
        <dbReference type="EMBL" id="TXJ30051.1"/>
    </source>
</evidence>
<gene>
    <name evidence="1" type="ORF">EPJ69_10755</name>
</gene>
<evidence type="ECO:0000313" key="2">
    <source>
        <dbReference type="Proteomes" id="UP000324707"/>
    </source>
</evidence>